<evidence type="ECO:0000313" key="3">
    <source>
        <dbReference type="Proteomes" id="UP000789803"/>
    </source>
</evidence>
<dbReference type="EMBL" id="CAJHOF010000005">
    <property type="protein sequence ID" value="CAD7287832.1"/>
    <property type="molecule type" value="Genomic_DNA"/>
</dbReference>
<dbReference type="PANTHER" id="PTHR34227:SF1">
    <property type="entry name" value="DIMETHYL SULFOXIDE REDUCTASE CHAPERONE-RELATED"/>
    <property type="match status" value="1"/>
</dbReference>
<dbReference type="InterPro" id="IPR036411">
    <property type="entry name" value="TorD-like_sf"/>
</dbReference>
<comment type="caution">
    <text evidence="2">The sequence shown here is derived from an EMBL/GenBank/DDBJ whole genome shotgun (WGS) entry which is preliminary data.</text>
</comment>
<name>A0ABM8Q4N2_9BACT</name>
<proteinExistence type="predicted"/>
<evidence type="ECO:0000256" key="1">
    <source>
        <dbReference type="ARBA" id="ARBA00023186"/>
    </source>
</evidence>
<dbReference type="RefSeq" id="WP_229932531.1">
    <property type="nucleotide sequence ID" value="NZ_CAJHOF010000005.1"/>
</dbReference>
<evidence type="ECO:0000313" key="2">
    <source>
        <dbReference type="EMBL" id="CAD7287832.1"/>
    </source>
</evidence>
<dbReference type="InterPro" id="IPR020945">
    <property type="entry name" value="DMSO/NO3_reduct_chaperone"/>
</dbReference>
<dbReference type="Proteomes" id="UP000789803">
    <property type="component" value="Unassembled WGS sequence"/>
</dbReference>
<accession>A0ABM8Q4N2</accession>
<reference evidence="2 3" key="1">
    <citation type="submission" date="2020-11" db="EMBL/GenBank/DDBJ databases">
        <authorList>
            <person name="Peeters C."/>
        </authorList>
    </citation>
    <scope>NUCLEOTIDE SEQUENCE [LARGE SCALE GENOMIC DNA]</scope>
    <source>
        <strain evidence="2 3">LMG 7974</strain>
    </source>
</reference>
<evidence type="ECO:0008006" key="4">
    <source>
        <dbReference type="Google" id="ProtNLM"/>
    </source>
</evidence>
<dbReference type="PANTHER" id="PTHR34227">
    <property type="entry name" value="CHAPERONE PROTEIN YCDY"/>
    <property type="match status" value="1"/>
</dbReference>
<dbReference type="InterPro" id="IPR050289">
    <property type="entry name" value="TorD/DmsD_chaperones"/>
</dbReference>
<keyword evidence="1" id="KW-0143">Chaperone</keyword>
<keyword evidence="3" id="KW-1185">Reference proteome</keyword>
<dbReference type="Pfam" id="PF02613">
    <property type="entry name" value="Nitrate_red_del"/>
    <property type="match status" value="1"/>
</dbReference>
<dbReference type="SUPFAM" id="SSF89155">
    <property type="entry name" value="TorD-like"/>
    <property type="match status" value="1"/>
</dbReference>
<protein>
    <recommendedName>
        <fullName evidence="4">Formate dehydrogenase-specific chaperone</fullName>
    </recommendedName>
</protein>
<sequence>MHENNDISVLNARKIYYLMFSKFFAFTYDITRFNDAKEMLELINSQPLDELSQISCQNLLANFNPQEISDEYDDIFHAPPRPMHNTFSYYDEGYSAGRMVVMIKKLIHNTDIRRDENVFKENEDNIGFVFALMADFIDRQINNKQEYESITKELFAQIINPYIDEFNDMLYSHANAKIYKDISNILATFIEFERLNYNLSKPAYEKQTKAYDGISRSEALRREINRAKRKAEKEMLS</sequence>
<gene>
    <name evidence="2" type="ORF">LMG7974_00720</name>
</gene>
<organism evidence="2 3">
    <name type="scientific">Campylobacter majalis</name>
    <dbReference type="NCBI Taxonomy" id="2790656"/>
    <lineage>
        <taxon>Bacteria</taxon>
        <taxon>Pseudomonadati</taxon>
        <taxon>Campylobacterota</taxon>
        <taxon>Epsilonproteobacteria</taxon>
        <taxon>Campylobacterales</taxon>
        <taxon>Campylobacteraceae</taxon>
        <taxon>Campylobacter</taxon>
    </lineage>
</organism>
<dbReference type="Gene3D" id="1.10.3480.10">
    <property type="entry name" value="TorD-like"/>
    <property type="match status" value="1"/>
</dbReference>